<gene>
    <name evidence="1" type="ORF">MNB_SV-5-1116</name>
</gene>
<sequence length="275" mass="32012">MNYYNINVKVNSSKKPNFFIGSTLRGTFGHFLKDSVCVSSAFDCQNCLYKEECIYYDYYESSVGYRSFRFDTKMKAESYDFSLYLFSNNVKEIRMILSSLHRMLNTSTITDQKLSFSKHEISLNGRKLLFDDKDVLQPFLDTPLTLTLEKCYKDISINIFTPLLIKDPESKFKKEIVLEDVLTSIYKRKCYFEKQETVHKLDYIPNYTLITSELKIVKSQRRSDRQGKYIPIEGVTGTLIVMGLDEKSFMLLKWGEILAVGNKTVQGQGIIKIKY</sequence>
<reference evidence="1" key="1">
    <citation type="submission" date="2016-10" db="EMBL/GenBank/DDBJ databases">
        <authorList>
            <person name="de Groot N.N."/>
        </authorList>
    </citation>
    <scope>NUCLEOTIDE SEQUENCE</scope>
</reference>
<name>A0A1W1EEJ1_9ZZZZ</name>
<organism evidence="1">
    <name type="scientific">hydrothermal vent metagenome</name>
    <dbReference type="NCBI Taxonomy" id="652676"/>
    <lineage>
        <taxon>unclassified sequences</taxon>
        <taxon>metagenomes</taxon>
        <taxon>ecological metagenomes</taxon>
    </lineage>
</organism>
<protein>
    <submittedName>
        <fullName evidence="1">Uncharacterized protein</fullName>
    </submittedName>
</protein>
<accession>A0A1W1EEJ1</accession>
<dbReference type="EMBL" id="FPKX01000049">
    <property type="protein sequence ID" value="SFZ98428.1"/>
    <property type="molecule type" value="Genomic_DNA"/>
</dbReference>
<dbReference type="AlphaFoldDB" id="A0A1W1EEJ1"/>
<evidence type="ECO:0000313" key="1">
    <source>
        <dbReference type="EMBL" id="SFZ98428.1"/>
    </source>
</evidence>
<proteinExistence type="predicted"/>